<evidence type="ECO:0000313" key="2">
    <source>
        <dbReference type="EMBL" id="MEU8133418.1"/>
    </source>
</evidence>
<evidence type="ECO:0000259" key="1">
    <source>
        <dbReference type="Pfam" id="PF01425"/>
    </source>
</evidence>
<dbReference type="EMBL" id="JBEZFP010000014">
    <property type="protein sequence ID" value="MEU8133418.1"/>
    <property type="molecule type" value="Genomic_DNA"/>
</dbReference>
<dbReference type="RefSeq" id="WP_358350864.1">
    <property type="nucleotide sequence ID" value="NZ_JBEZFP010000014.1"/>
</dbReference>
<sequence>MNRWRGNRPAVDHDAVLRALVIEGIAIASTLLMAPRTPDPAQLEAVSRQFLKAAREASALDLLAAFDAQNRVTRAVAGFFTAYDLLVTPTLGRLPAPHGTLAYDDPYLTVADWFERLTGRGSCAADPPRGPSWACRAGKFFGVIQDTVGV</sequence>
<protein>
    <submittedName>
        <fullName evidence="2">Amidase family protein</fullName>
    </submittedName>
</protein>
<dbReference type="Pfam" id="PF01425">
    <property type="entry name" value="Amidase"/>
    <property type="match status" value="1"/>
</dbReference>
<feature type="domain" description="Amidase" evidence="1">
    <location>
        <begin position="25"/>
        <end position="110"/>
    </location>
</feature>
<dbReference type="SUPFAM" id="SSF75304">
    <property type="entry name" value="Amidase signature (AS) enzymes"/>
    <property type="match status" value="1"/>
</dbReference>
<comment type="caution">
    <text evidence="2">The sequence shown here is derived from an EMBL/GenBank/DDBJ whole genome shotgun (WGS) entry which is preliminary data.</text>
</comment>
<accession>A0ABV3DCE0</accession>
<reference evidence="2 3" key="1">
    <citation type="submission" date="2024-06" db="EMBL/GenBank/DDBJ databases">
        <title>The Natural Products Discovery Center: Release of the First 8490 Sequenced Strains for Exploring Actinobacteria Biosynthetic Diversity.</title>
        <authorList>
            <person name="Kalkreuter E."/>
            <person name="Kautsar S.A."/>
            <person name="Yang D."/>
            <person name="Bader C.D."/>
            <person name="Teijaro C.N."/>
            <person name="Fluegel L."/>
            <person name="Davis C.M."/>
            <person name="Simpson J.R."/>
            <person name="Lauterbach L."/>
            <person name="Steele A.D."/>
            <person name="Gui C."/>
            <person name="Meng S."/>
            <person name="Li G."/>
            <person name="Viehrig K."/>
            <person name="Ye F."/>
            <person name="Su P."/>
            <person name="Kiefer A.F."/>
            <person name="Nichols A."/>
            <person name="Cepeda A.J."/>
            <person name="Yan W."/>
            <person name="Fan B."/>
            <person name="Jiang Y."/>
            <person name="Adhikari A."/>
            <person name="Zheng C.-J."/>
            <person name="Schuster L."/>
            <person name="Cowan T.M."/>
            <person name="Smanski M.J."/>
            <person name="Chevrette M.G."/>
            <person name="De Carvalho L.P.S."/>
            <person name="Shen B."/>
        </authorList>
    </citation>
    <scope>NUCLEOTIDE SEQUENCE [LARGE SCALE GENOMIC DNA]</scope>
    <source>
        <strain evidence="2 3">NPDC048946</strain>
    </source>
</reference>
<proteinExistence type="predicted"/>
<gene>
    <name evidence="2" type="ORF">AB0C36_07915</name>
</gene>
<name>A0ABV3DCE0_9ACTN</name>
<evidence type="ECO:0000313" key="3">
    <source>
        <dbReference type="Proteomes" id="UP001551482"/>
    </source>
</evidence>
<dbReference type="Proteomes" id="UP001551482">
    <property type="component" value="Unassembled WGS sequence"/>
</dbReference>
<keyword evidence="3" id="KW-1185">Reference proteome</keyword>
<dbReference type="Gene3D" id="3.90.1300.10">
    <property type="entry name" value="Amidase signature (AS) domain"/>
    <property type="match status" value="1"/>
</dbReference>
<organism evidence="2 3">
    <name type="scientific">Streptodolium elevatio</name>
    <dbReference type="NCBI Taxonomy" id="3157996"/>
    <lineage>
        <taxon>Bacteria</taxon>
        <taxon>Bacillati</taxon>
        <taxon>Actinomycetota</taxon>
        <taxon>Actinomycetes</taxon>
        <taxon>Kitasatosporales</taxon>
        <taxon>Streptomycetaceae</taxon>
        <taxon>Streptodolium</taxon>
    </lineage>
</organism>
<dbReference type="InterPro" id="IPR036928">
    <property type="entry name" value="AS_sf"/>
</dbReference>
<dbReference type="InterPro" id="IPR023631">
    <property type="entry name" value="Amidase_dom"/>
</dbReference>